<feature type="transmembrane region" description="Helical" evidence="4">
    <location>
        <begin position="400"/>
        <end position="423"/>
    </location>
</feature>
<dbReference type="EMBL" id="BONW01000016">
    <property type="protein sequence ID" value="GIG88499.1"/>
    <property type="molecule type" value="Genomic_DNA"/>
</dbReference>
<dbReference type="GO" id="GO:0016740">
    <property type="term" value="F:transferase activity"/>
    <property type="evidence" value="ECO:0007669"/>
    <property type="project" value="UniProtKB-KW"/>
</dbReference>
<organism evidence="5 6">
    <name type="scientific">Plantactinospora endophytica</name>
    <dbReference type="NCBI Taxonomy" id="673535"/>
    <lineage>
        <taxon>Bacteria</taxon>
        <taxon>Bacillati</taxon>
        <taxon>Actinomycetota</taxon>
        <taxon>Actinomycetes</taxon>
        <taxon>Micromonosporales</taxon>
        <taxon>Micromonosporaceae</taxon>
        <taxon>Plantactinospora</taxon>
    </lineage>
</organism>
<dbReference type="Proteomes" id="UP000646749">
    <property type="component" value="Unassembled WGS sequence"/>
</dbReference>
<dbReference type="Gene3D" id="3.90.550.10">
    <property type="entry name" value="Spore Coat Polysaccharide Biosynthesis Protein SpsA, Chain A"/>
    <property type="match status" value="1"/>
</dbReference>
<keyword evidence="4" id="KW-0472">Membrane</keyword>
<evidence type="ECO:0000256" key="1">
    <source>
        <dbReference type="ARBA" id="ARBA00006739"/>
    </source>
</evidence>
<gene>
    <name evidence="5" type="primary">ugtP</name>
    <name evidence="5" type="ORF">Pen02_34350</name>
</gene>
<comment type="similarity">
    <text evidence="1">Belongs to the glycosyltransferase 2 family.</text>
</comment>
<evidence type="ECO:0000256" key="3">
    <source>
        <dbReference type="ARBA" id="ARBA00022679"/>
    </source>
</evidence>
<name>A0ABQ4E192_9ACTN</name>
<keyword evidence="4" id="KW-0812">Transmembrane</keyword>
<accession>A0ABQ4E192</accession>
<dbReference type="SUPFAM" id="SSF53448">
    <property type="entry name" value="Nucleotide-diphospho-sugar transferases"/>
    <property type="match status" value="1"/>
</dbReference>
<sequence length="456" mass="50574">MSLELSALELLNTLAFLLCVTFCAYVVGIMVIFLRNDRSTGGDPAGFEWHLLVPCRDESSVIAETVRALRRACPEATIWCVDDASTDGTGELLHTLAADPRVRVVHRVLPEARQGKGAALNAGWRAIRAGVPADADRSRILVGVVDADSRLDPNCLTALAGRRYFGRSRISAVQIEVRMLDCGRARSRVGRRRWSQLLIRLQDMEFRGPIAAMQELRRRTGSVGMGGNGQFTRLDMLDRIAESQGTPWHGALLEDFELGLHVLLAGGRTEYCPETWVAQEALVRLRLLIRQRTRWAQGSMQCARYAWAVLTSRHIRNTAAVEIAHFLSAPWTQLGGTLVYLACSAVLGYYIWQTPSGLVGWWSHGGWGVLPLIVVFGILPFAAWGLIYRARCDRSLSVPAAIGLGLGHWLNSYVQCVAVWWAFLRLLTARSDWQKTARSQDLVRVVLTRGAATPHP</sequence>
<evidence type="ECO:0000313" key="6">
    <source>
        <dbReference type="Proteomes" id="UP000646749"/>
    </source>
</evidence>
<evidence type="ECO:0000313" key="5">
    <source>
        <dbReference type="EMBL" id="GIG88499.1"/>
    </source>
</evidence>
<comment type="caution">
    <text evidence="5">The sequence shown here is derived from an EMBL/GenBank/DDBJ whole genome shotgun (WGS) entry which is preliminary data.</text>
</comment>
<dbReference type="Pfam" id="PF13641">
    <property type="entry name" value="Glyco_tranf_2_3"/>
    <property type="match status" value="1"/>
</dbReference>
<dbReference type="InterPro" id="IPR029044">
    <property type="entry name" value="Nucleotide-diphossugar_trans"/>
</dbReference>
<evidence type="ECO:0000256" key="4">
    <source>
        <dbReference type="SAM" id="Phobius"/>
    </source>
</evidence>
<protein>
    <submittedName>
        <fullName evidence="5">N-acetyl-glucosamine transferase</fullName>
    </submittedName>
</protein>
<dbReference type="PANTHER" id="PTHR43630">
    <property type="entry name" value="POLY-BETA-1,6-N-ACETYL-D-GLUCOSAMINE SYNTHASE"/>
    <property type="match status" value="1"/>
</dbReference>
<feature type="transmembrane region" description="Helical" evidence="4">
    <location>
        <begin position="12"/>
        <end position="34"/>
    </location>
</feature>
<keyword evidence="6" id="KW-1185">Reference proteome</keyword>
<keyword evidence="3 5" id="KW-0808">Transferase</keyword>
<dbReference type="RefSeq" id="WP_203867016.1">
    <property type="nucleotide sequence ID" value="NZ_BONW01000016.1"/>
</dbReference>
<evidence type="ECO:0000256" key="2">
    <source>
        <dbReference type="ARBA" id="ARBA00022676"/>
    </source>
</evidence>
<keyword evidence="4" id="KW-1133">Transmembrane helix</keyword>
<reference evidence="5 6" key="1">
    <citation type="submission" date="2021-01" db="EMBL/GenBank/DDBJ databases">
        <title>Whole genome shotgun sequence of Plantactinospora endophytica NBRC 110450.</title>
        <authorList>
            <person name="Komaki H."/>
            <person name="Tamura T."/>
        </authorList>
    </citation>
    <scope>NUCLEOTIDE SEQUENCE [LARGE SCALE GENOMIC DNA]</scope>
    <source>
        <strain evidence="5 6">NBRC 110450</strain>
    </source>
</reference>
<feature type="transmembrane region" description="Helical" evidence="4">
    <location>
        <begin position="364"/>
        <end position="388"/>
    </location>
</feature>
<keyword evidence="2" id="KW-0328">Glycosyltransferase</keyword>
<dbReference type="PANTHER" id="PTHR43630:SF1">
    <property type="entry name" value="POLY-BETA-1,6-N-ACETYL-D-GLUCOSAMINE SYNTHASE"/>
    <property type="match status" value="1"/>
</dbReference>
<proteinExistence type="inferred from homology"/>
<feature type="transmembrane region" description="Helical" evidence="4">
    <location>
        <begin position="334"/>
        <end position="352"/>
    </location>
</feature>